<proteinExistence type="predicted"/>
<organism evidence="1 2">
    <name type="scientific">Candidatus Allocopromorpha excrementigallinarum</name>
    <dbReference type="NCBI Taxonomy" id="2840742"/>
    <lineage>
        <taxon>Bacteria</taxon>
        <taxon>Bacillati</taxon>
        <taxon>Bacillota</taxon>
        <taxon>Clostridia</taxon>
        <taxon>Eubacteriales</taxon>
        <taxon>Eubacteriaceae</taxon>
        <taxon>Eubacteriaceae incertae sedis</taxon>
        <taxon>Candidatus Allocopromorpha</taxon>
    </lineage>
</organism>
<evidence type="ECO:0000313" key="1">
    <source>
        <dbReference type="EMBL" id="HIU26298.1"/>
    </source>
</evidence>
<gene>
    <name evidence="1" type="ORF">IAC50_07395</name>
</gene>
<protein>
    <submittedName>
        <fullName evidence="1">DUF4125 family protein</fullName>
    </submittedName>
</protein>
<sequence>MKTCENTREQLTEGIVAAEWFMFDKVNNIGGRADCQDDFATFNIMRRSFLEAFGTDTLALYAADLKQALEEGRNLITEKYAYMMEFTNKEYFDEALKSQLPGISPENEELVGKIAESFTQCEKAFAQKHPVFSASGRPVSGTGGDMVSSEVYLTGELKTYSRETLASLWQDFLKSEREGRNIVEEIHEATARAYGYSGVEEAERKMAEE</sequence>
<dbReference type="AlphaFoldDB" id="A0A9D1I331"/>
<dbReference type="InterPro" id="IPR025191">
    <property type="entry name" value="DUF4125"/>
</dbReference>
<reference evidence="1" key="1">
    <citation type="submission" date="2020-10" db="EMBL/GenBank/DDBJ databases">
        <authorList>
            <person name="Gilroy R."/>
        </authorList>
    </citation>
    <scope>NUCLEOTIDE SEQUENCE</scope>
    <source>
        <strain evidence="1">ChiHcec3-6078</strain>
    </source>
</reference>
<dbReference type="EMBL" id="DVMP01000136">
    <property type="protein sequence ID" value="HIU26298.1"/>
    <property type="molecule type" value="Genomic_DNA"/>
</dbReference>
<dbReference type="Pfam" id="PF13526">
    <property type="entry name" value="DUF4125"/>
    <property type="match status" value="1"/>
</dbReference>
<comment type="caution">
    <text evidence="1">The sequence shown here is derived from an EMBL/GenBank/DDBJ whole genome shotgun (WGS) entry which is preliminary data.</text>
</comment>
<name>A0A9D1I331_9FIRM</name>
<reference evidence="1" key="2">
    <citation type="journal article" date="2021" name="PeerJ">
        <title>Extensive microbial diversity within the chicken gut microbiome revealed by metagenomics and culture.</title>
        <authorList>
            <person name="Gilroy R."/>
            <person name="Ravi A."/>
            <person name="Getino M."/>
            <person name="Pursley I."/>
            <person name="Horton D.L."/>
            <person name="Alikhan N.F."/>
            <person name="Baker D."/>
            <person name="Gharbi K."/>
            <person name="Hall N."/>
            <person name="Watson M."/>
            <person name="Adriaenssens E.M."/>
            <person name="Foster-Nyarko E."/>
            <person name="Jarju S."/>
            <person name="Secka A."/>
            <person name="Antonio M."/>
            <person name="Oren A."/>
            <person name="Chaudhuri R.R."/>
            <person name="La Ragione R."/>
            <person name="Hildebrand F."/>
            <person name="Pallen M.J."/>
        </authorList>
    </citation>
    <scope>NUCLEOTIDE SEQUENCE</scope>
    <source>
        <strain evidence="1">ChiHcec3-6078</strain>
    </source>
</reference>
<evidence type="ECO:0000313" key="2">
    <source>
        <dbReference type="Proteomes" id="UP000824090"/>
    </source>
</evidence>
<accession>A0A9D1I331</accession>
<dbReference type="Proteomes" id="UP000824090">
    <property type="component" value="Unassembled WGS sequence"/>
</dbReference>